<dbReference type="KEGG" id="bbae:FRD01_02790"/>
<keyword evidence="4" id="KW-1185">Reference proteome</keyword>
<protein>
    <submittedName>
        <fullName evidence="3">NUDIX hydrolase</fullName>
    </submittedName>
</protein>
<evidence type="ECO:0000256" key="1">
    <source>
        <dbReference type="ARBA" id="ARBA00022801"/>
    </source>
</evidence>
<dbReference type="PRINTS" id="PR00502">
    <property type="entry name" value="NUDIXFAMILY"/>
</dbReference>
<keyword evidence="1 3" id="KW-0378">Hydrolase</keyword>
<dbReference type="OrthoDB" id="9761969at2"/>
<dbReference type="PANTHER" id="PTHR43736">
    <property type="entry name" value="ADP-RIBOSE PYROPHOSPHATASE"/>
    <property type="match status" value="1"/>
</dbReference>
<sequence>MYKNPYPTVDVIIENNGKVLLIERNNEPLGWALPGGFVDYGESVESAAQREAVEETSLEVELLDLFYVYSNPSRDPRQHNLSVVFLAKSLTPLDEMKARDDARDVRFFGFNELPALCFDHARILQDYQEFRRSGNKPRPGEGR</sequence>
<feature type="domain" description="Nudix hydrolase" evidence="2">
    <location>
        <begin position="4"/>
        <end position="132"/>
    </location>
</feature>
<dbReference type="AlphaFoldDB" id="A0A5B8XM25"/>
<dbReference type="Gene3D" id="3.90.79.10">
    <property type="entry name" value="Nucleoside Triphosphate Pyrophosphohydrolase"/>
    <property type="match status" value="1"/>
</dbReference>
<dbReference type="GO" id="GO:0016787">
    <property type="term" value="F:hydrolase activity"/>
    <property type="evidence" value="ECO:0007669"/>
    <property type="project" value="UniProtKB-KW"/>
</dbReference>
<dbReference type="InterPro" id="IPR000086">
    <property type="entry name" value="NUDIX_hydrolase_dom"/>
</dbReference>
<name>A0A5B8XM25_9DELT</name>
<dbReference type="CDD" id="cd18873">
    <property type="entry name" value="NUDIX_NadM_like"/>
    <property type="match status" value="1"/>
</dbReference>
<dbReference type="PROSITE" id="PS51462">
    <property type="entry name" value="NUDIX"/>
    <property type="match status" value="1"/>
</dbReference>
<evidence type="ECO:0000259" key="2">
    <source>
        <dbReference type="PROSITE" id="PS51462"/>
    </source>
</evidence>
<dbReference type="Pfam" id="PF00293">
    <property type="entry name" value="NUDIX"/>
    <property type="match status" value="1"/>
</dbReference>
<dbReference type="EMBL" id="CP042467">
    <property type="protein sequence ID" value="QED26201.1"/>
    <property type="molecule type" value="Genomic_DNA"/>
</dbReference>
<evidence type="ECO:0000313" key="3">
    <source>
        <dbReference type="EMBL" id="QED26201.1"/>
    </source>
</evidence>
<proteinExistence type="predicted"/>
<accession>A0A5B8XM25</accession>
<dbReference type="InterPro" id="IPR020476">
    <property type="entry name" value="Nudix_hydrolase"/>
</dbReference>
<organism evidence="3 4">
    <name type="scientific">Microvenator marinus</name>
    <dbReference type="NCBI Taxonomy" id="2600177"/>
    <lineage>
        <taxon>Bacteria</taxon>
        <taxon>Deltaproteobacteria</taxon>
        <taxon>Bradymonadales</taxon>
        <taxon>Microvenatoraceae</taxon>
        <taxon>Microvenator</taxon>
    </lineage>
</organism>
<dbReference type="RefSeq" id="WP_146957442.1">
    <property type="nucleotide sequence ID" value="NZ_CP042467.1"/>
</dbReference>
<dbReference type="InterPro" id="IPR015797">
    <property type="entry name" value="NUDIX_hydrolase-like_dom_sf"/>
</dbReference>
<dbReference type="SUPFAM" id="SSF55811">
    <property type="entry name" value="Nudix"/>
    <property type="match status" value="1"/>
</dbReference>
<dbReference type="PANTHER" id="PTHR43736:SF1">
    <property type="entry name" value="DIHYDRONEOPTERIN TRIPHOSPHATE DIPHOSPHATASE"/>
    <property type="match status" value="1"/>
</dbReference>
<gene>
    <name evidence="3" type="ORF">FRD01_02790</name>
</gene>
<reference evidence="3 4" key="1">
    <citation type="submission" date="2019-08" db="EMBL/GenBank/DDBJ databases">
        <authorList>
            <person name="Liang Q."/>
        </authorList>
    </citation>
    <scope>NUCLEOTIDE SEQUENCE [LARGE SCALE GENOMIC DNA]</scope>
    <source>
        <strain evidence="3 4">V1718</strain>
    </source>
</reference>
<evidence type="ECO:0000313" key="4">
    <source>
        <dbReference type="Proteomes" id="UP000321595"/>
    </source>
</evidence>
<dbReference type="Proteomes" id="UP000321595">
    <property type="component" value="Chromosome"/>
</dbReference>